<protein>
    <submittedName>
        <fullName evidence="2">Uncharacterized protein</fullName>
    </submittedName>
</protein>
<comment type="caution">
    <text evidence="2">The sequence shown here is derived from an EMBL/GenBank/DDBJ whole genome shotgun (WGS) entry which is preliminary data.</text>
</comment>
<dbReference type="AlphaFoldDB" id="A0A445AZP3"/>
<gene>
    <name evidence="2" type="ORF">Ahy_B01g056866</name>
</gene>
<reference evidence="2 3" key="1">
    <citation type="submission" date="2019-01" db="EMBL/GenBank/DDBJ databases">
        <title>Sequencing of cultivated peanut Arachis hypogaea provides insights into genome evolution and oil improvement.</title>
        <authorList>
            <person name="Chen X."/>
        </authorList>
    </citation>
    <scope>NUCLEOTIDE SEQUENCE [LARGE SCALE GENOMIC DNA]</scope>
    <source>
        <strain evidence="3">cv. Fuhuasheng</strain>
        <tissue evidence="2">Leaves</tissue>
    </source>
</reference>
<organism evidence="2 3">
    <name type="scientific">Arachis hypogaea</name>
    <name type="common">Peanut</name>
    <dbReference type="NCBI Taxonomy" id="3818"/>
    <lineage>
        <taxon>Eukaryota</taxon>
        <taxon>Viridiplantae</taxon>
        <taxon>Streptophyta</taxon>
        <taxon>Embryophyta</taxon>
        <taxon>Tracheophyta</taxon>
        <taxon>Spermatophyta</taxon>
        <taxon>Magnoliopsida</taxon>
        <taxon>eudicotyledons</taxon>
        <taxon>Gunneridae</taxon>
        <taxon>Pentapetalae</taxon>
        <taxon>rosids</taxon>
        <taxon>fabids</taxon>
        <taxon>Fabales</taxon>
        <taxon>Fabaceae</taxon>
        <taxon>Papilionoideae</taxon>
        <taxon>50 kb inversion clade</taxon>
        <taxon>dalbergioids sensu lato</taxon>
        <taxon>Dalbergieae</taxon>
        <taxon>Pterocarpus clade</taxon>
        <taxon>Arachis</taxon>
    </lineage>
</organism>
<accession>A0A445AZP3</accession>
<keyword evidence="3" id="KW-1185">Reference proteome</keyword>
<dbReference type="EMBL" id="SDMP01000011">
    <property type="protein sequence ID" value="RYR31915.1"/>
    <property type="molecule type" value="Genomic_DNA"/>
</dbReference>
<dbReference type="Proteomes" id="UP000289738">
    <property type="component" value="Chromosome B01"/>
</dbReference>
<evidence type="ECO:0000313" key="2">
    <source>
        <dbReference type="EMBL" id="RYR31915.1"/>
    </source>
</evidence>
<evidence type="ECO:0000313" key="3">
    <source>
        <dbReference type="Proteomes" id="UP000289738"/>
    </source>
</evidence>
<sequence length="101" mass="10860">MDRVSWTNFSSLFDGLDQFIPSQASPRTPSNLGLALRPSDSGDTAGSQMRPFKPSLLEGRRLSYAGADDVGEEAQPGRPRRDTQAPSCGTDGRLGHAGHHH</sequence>
<evidence type="ECO:0000256" key="1">
    <source>
        <dbReference type="SAM" id="MobiDB-lite"/>
    </source>
</evidence>
<name>A0A445AZP3_ARAHY</name>
<proteinExistence type="predicted"/>
<feature type="region of interest" description="Disordered" evidence="1">
    <location>
        <begin position="23"/>
        <end position="101"/>
    </location>
</feature>